<dbReference type="EMBL" id="KE504123">
    <property type="protein sequence ID" value="EPT05698.1"/>
    <property type="molecule type" value="Genomic_DNA"/>
</dbReference>
<protein>
    <submittedName>
        <fullName evidence="1">Uncharacterized protein</fullName>
    </submittedName>
</protein>
<evidence type="ECO:0000313" key="2">
    <source>
        <dbReference type="Proteomes" id="UP000015241"/>
    </source>
</evidence>
<organism evidence="1 2">
    <name type="scientific">Fomitopsis schrenkii</name>
    <name type="common">Brown rot fungus</name>
    <dbReference type="NCBI Taxonomy" id="2126942"/>
    <lineage>
        <taxon>Eukaryota</taxon>
        <taxon>Fungi</taxon>
        <taxon>Dikarya</taxon>
        <taxon>Basidiomycota</taxon>
        <taxon>Agaricomycotina</taxon>
        <taxon>Agaricomycetes</taxon>
        <taxon>Polyporales</taxon>
        <taxon>Fomitopsis</taxon>
    </lineage>
</organism>
<keyword evidence="2" id="KW-1185">Reference proteome</keyword>
<gene>
    <name evidence="1" type="ORF">FOMPIDRAFT_1138938</name>
</gene>
<name>S8ENL5_FOMSC</name>
<accession>S8ENL5</accession>
<reference evidence="1 2" key="1">
    <citation type="journal article" date="2012" name="Science">
        <title>The Paleozoic origin of enzymatic lignin decomposition reconstructed from 31 fungal genomes.</title>
        <authorList>
            <person name="Floudas D."/>
            <person name="Binder M."/>
            <person name="Riley R."/>
            <person name="Barry K."/>
            <person name="Blanchette R.A."/>
            <person name="Henrissat B."/>
            <person name="Martinez A.T."/>
            <person name="Otillar R."/>
            <person name="Spatafora J.W."/>
            <person name="Yadav J.S."/>
            <person name="Aerts A."/>
            <person name="Benoit I."/>
            <person name="Boyd A."/>
            <person name="Carlson A."/>
            <person name="Copeland A."/>
            <person name="Coutinho P.M."/>
            <person name="de Vries R.P."/>
            <person name="Ferreira P."/>
            <person name="Findley K."/>
            <person name="Foster B."/>
            <person name="Gaskell J."/>
            <person name="Glotzer D."/>
            <person name="Gorecki P."/>
            <person name="Heitman J."/>
            <person name="Hesse C."/>
            <person name="Hori C."/>
            <person name="Igarashi K."/>
            <person name="Jurgens J.A."/>
            <person name="Kallen N."/>
            <person name="Kersten P."/>
            <person name="Kohler A."/>
            <person name="Kuees U."/>
            <person name="Kumar T.K.A."/>
            <person name="Kuo A."/>
            <person name="LaButti K."/>
            <person name="Larrondo L.F."/>
            <person name="Lindquist E."/>
            <person name="Ling A."/>
            <person name="Lombard V."/>
            <person name="Lucas S."/>
            <person name="Lundell T."/>
            <person name="Martin R."/>
            <person name="McLaughlin D.J."/>
            <person name="Morgenstern I."/>
            <person name="Morin E."/>
            <person name="Murat C."/>
            <person name="Nagy L.G."/>
            <person name="Nolan M."/>
            <person name="Ohm R.A."/>
            <person name="Patyshakuliyeva A."/>
            <person name="Rokas A."/>
            <person name="Ruiz-Duenas F.J."/>
            <person name="Sabat G."/>
            <person name="Salamov A."/>
            <person name="Samejima M."/>
            <person name="Schmutz J."/>
            <person name="Slot J.C."/>
            <person name="St John F."/>
            <person name="Stenlid J."/>
            <person name="Sun H."/>
            <person name="Sun S."/>
            <person name="Syed K."/>
            <person name="Tsang A."/>
            <person name="Wiebenga A."/>
            <person name="Young D."/>
            <person name="Pisabarro A."/>
            <person name="Eastwood D.C."/>
            <person name="Martin F."/>
            <person name="Cullen D."/>
            <person name="Grigoriev I.V."/>
            <person name="Hibbett D.S."/>
        </authorList>
    </citation>
    <scope>NUCLEOTIDE SEQUENCE</scope>
    <source>
        <strain evidence="2">FP-58527</strain>
    </source>
</reference>
<dbReference type="OrthoDB" id="2797394at2759"/>
<dbReference type="InParanoid" id="S8ENL5"/>
<proteinExistence type="predicted"/>
<sequence length="157" mass="17332">MIKTKPKGSPSRTPHPDLVKLRLPHQPDELRYLLRFCKASAQMPFSTVAALVRLAEKYRIQALFDEGLKRIKSCFTESLQVYDKVEKKKGSTLMSFADTDAIAAVATARLTNTPSMLPLALNMCCQLDPDMILNGVARANGVVDQLSPADRLGCLRA</sequence>
<dbReference type="HOGENOM" id="CLU_1682076_0_0_1"/>
<dbReference type="Proteomes" id="UP000015241">
    <property type="component" value="Unassembled WGS sequence"/>
</dbReference>
<feature type="non-terminal residue" evidence="1">
    <location>
        <position position="157"/>
    </location>
</feature>
<dbReference type="AlphaFoldDB" id="S8ENL5"/>
<evidence type="ECO:0000313" key="1">
    <source>
        <dbReference type="EMBL" id="EPT05698.1"/>
    </source>
</evidence>